<organism evidence="2 3">
    <name type="scientific">Racocetra fulgida</name>
    <dbReference type="NCBI Taxonomy" id="60492"/>
    <lineage>
        <taxon>Eukaryota</taxon>
        <taxon>Fungi</taxon>
        <taxon>Fungi incertae sedis</taxon>
        <taxon>Mucoromycota</taxon>
        <taxon>Glomeromycotina</taxon>
        <taxon>Glomeromycetes</taxon>
        <taxon>Diversisporales</taxon>
        <taxon>Gigasporaceae</taxon>
        <taxon>Racocetra</taxon>
    </lineage>
</organism>
<dbReference type="PANTHER" id="PTHR38360:SF1">
    <property type="entry name" value="F12P19.7"/>
    <property type="match status" value="1"/>
</dbReference>
<dbReference type="PANTHER" id="PTHR38360">
    <property type="entry name" value="OS03G0120000 PROTEIN"/>
    <property type="match status" value="1"/>
</dbReference>
<dbReference type="OrthoDB" id="409848at2759"/>
<feature type="non-terminal residue" evidence="2">
    <location>
        <position position="285"/>
    </location>
</feature>
<keyword evidence="1" id="KW-0472">Membrane</keyword>
<dbReference type="Proteomes" id="UP000789396">
    <property type="component" value="Unassembled WGS sequence"/>
</dbReference>
<keyword evidence="3" id="KW-1185">Reference proteome</keyword>
<name>A0A9N8W0R2_9GLOM</name>
<evidence type="ECO:0000313" key="2">
    <source>
        <dbReference type="EMBL" id="CAG8473127.1"/>
    </source>
</evidence>
<comment type="caution">
    <text evidence="2">The sequence shown here is derived from an EMBL/GenBank/DDBJ whole genome shotgun (WGS) entry which is preliminary data.</text>
</comment>
<accession>A0A9N8W0R2</accession>
<dbReference type="AlphaFoldDB" id="A0A9N8W0R2"/>
<gene>
    <name evidence="2" type="ORF">RFULGI_LOCUS1209</name>
</gene>
<dbReference type="EMBL" id="CAJVPZ010000674">
    <property type="protein sequence ID" value="CAG8473127.1"/>
    <property type="molecule type" value="Genomic_DNA"/>
</dbReference>
<keyword evidence="1" id="KW-1133">Transmembrane helix</keyword>
<proteinExistence type="predicted"/>
<sequence>EAAVNRTIDQLLYVYGCDSNNLINIPIANRKKIAWVSFDSKVFEVKHDTYHVTLIKDAGAYPLVSPSSSIVNSTDELHSIINNATIVIDESPYIASFVAWQHSFGYYPEQNSRDIPDFITHRRVYRVNRFVNHDGYFDWSESAAARPDIALKDLIAIQYPTYEPSYDTRWLHQFSDPSTVLTSNNCIDPNQPQSFLTCSAKNFTGDSPIGDGSNNKGKSDSARKLSPLAETLIITFSILAGLAGFGVGTWLVLIARRKHQERFIELKDEPEVQMSNVDESTKTSV</sequence>
<feature type="transmembrane region" description="Helical" evidence="1">
    <location>
        <begin position="232"/>
        <end position="253"/>
    </location>
</feature>
<evidence type="ECO:0000313" key="3">
    <source>
        <dbReference type="Proteomes" id="UP000789396"/>
    </source>
</evidence>
<keyword evidence="1" id="KW-0812">Transmembrane</keyword>
<reference evidence="2" key="1">
    <citation type="submission" date="2021-06" db="EMBL/GenBank/DDBJ databases">
        <authorList>
            <person name="Kallberg Y."/>
            <person name="Tangrot J."/>
            <person name="Rosling A."/>
        </authorList>
    </citation>
    <scope>NUCLEOTIDE SEQUENCE</scope>
    <source>
        <strain evidence="2">IN212</strain>
    </source>
</reference>
<protein>
    <submittedName>
        <fullName evidence="2">10302_t:CDS:1</fullName>
    </submittedName>
</protein>
<evidence type="ECO:0000256" key="1">
    <source>
        <dbReference type="SAM" id="Phobius"/>
    </source>
</evidence>